<dbReference type="RefSeq" id="WP_201432195.1">
    <property type="nucleotide sequence ID" value="NZ_JAEQBW010000008.1"/>
</dbReference>
<comment type="caution">
    <text evidence="1">The sequence shown here is derived from an EMBL/GenBank/DDBJ whole genome shotgun (WGS) entry which is preliminary data.</text>
</comment>
<reference evidence="1" key="1">
    <citation type="submission" date="2021-01" db="EMBL/GenBank/DDBJ databases">
        <title>Marivirga aurantiaca sp. nov., isolated from intertidal surface sediments.</title>
        <authorList>
            <person name="Zhang M."/>
        </authorList>
    </citation>
    <scope>NUCLEOTIDE SEQUENCE</scope>
    <source>
        <strain evidence="1">S37H4</strain>
    </source>
</reference>
<accession>A0A935CAF4</accession>
<evidence type="ECO:0000313" key="1">
    <source>
        <dbReference type="EMBL" id="MBK6266514.1"/>
    </source>
</evidence>
<evidence type="ECO:0000313" key="2">
    <source>
        <dbReference type="Proteomes" id="UP000611723"/>
    </source>
</evidence>
<gene>
    <name evidence="1" type="ORF">JKA74_15825</name>
</gene>
<protein>
    <recommendedName>
        <fullName evidence="3">Glycosyl transferase</fullName>
    </recommendedName>
</protein>
<dbReference type="SUPFAM" id="SSF56059">
    <property type="entry name" value="Glutathione synthetase ATP-binding domain-like"/>
    <property type="match status" value="1"/>
</dbReference>
<keyword evidence="2" id="KW-1185">Reference proteome</keyword>
<evidence type="ECO:0008006" key="3">
    <source>
        <dbReference type="Google" id="ProtNLM"/>
    </source>
</evidence>
<dbReference type="Proteomes" id="UP000611723">
    <property type="component" value="Unassembled WGS sequence"/>
</dbReference>
<name>A0A935CAF4_9BACT</name>
<dbReference type="Pfam" id="PF14305">
    <property type="entry name" value="ATPgrasp_TupA"/>
    <property type="match status" value="1"/>
</dbReference>
<organism evidence="1 2">
    <name type="scientific">Marivirga aurantiaca</name>
    <dbReference type="NCBI Taxonomy" id="2802615"/>
    <lineage>
        <taxon>Bacteria</taxon>
        <taxon>Pseudomonadati</taxon>
        <taxon>Bacteroidota</taxon>
        <taxon>Cytophagia</taxon>
        <taxon>Cytophagales</taxon>
        <taxon>Marivirgaceae</taxon>
        <taxon>Marivirga</taxon>
    </lineage>
</organism>
<proteinExistence type="predicted"/>
<dbReference type="AlphaFoldDB" id="A0A935CAF4"/>
<sequence>MREVLKKFYNNSKIGGALLQLPKSVYDFYRYKILSDEVFLKSRFKYELGYKLDLEKPETYNQKIQWLKIHDRTPLHTTCADKYAVRDFIAKEIGAQHLIPLILYTNNPSDLRPENFQEKSFIIKATHSSGRNHIVKDKNIADWSGIRKKARKWLNENFYYCLREWQYKNIPPAIIVEQLLQDENGLIPFDFKIHCFHGEVEIFEVHENRHFSHKKLLYDKNWNVQDFITHREKGTPIAPPKNLELMKSIAQKLAKHFCYVRVDLYEVNGNVYFGELTFHPGSGFRRFYPFERDRMLGEKLTLPIEQ</sequence>
<dbReference type="EMBL" id="JAEQBW010000008">
    <property type="protein sequence ID" value="MBK6266514.1"/>
    <property type="molecule type" value="Genomic_DNA"/>
</dbReference>
<dbReference type="InterPro" id="IPR029465">
    <property type="entry name" value="ATPgrasp_TupA"/>
</dbReference>